<sequence>MAKVACELGSMTVVRWCAGREKQQQQQQPMGFGGGRRMRRTRRRRGGTVRLGSRRRGLLLRRLVRWSQFRWRVVAELFAPLKKAVAEMVSGRELVRSQHLALPFICHFPVPLV</sequence>
<dbReference type="EnsemblPlants" id="Ma08_t32310.2">
    <property type="protein sequence ID" value="Ma08_p32310.2"/>
    <property type="gene ID" value="Ma08_g32310"/>
</dbReference>
<evidence type="ECO:0000256" key="1">
    <source>
        <dbReference type="SAM" id="MobiDB-lite"/>
    </source>
</evidence>
<evidence type="ECO:0000313" key="2">
    <source>
        <dbReference type="EMBL" id="CAG1833387.1"/>
    </source>
</evidence>
<accession>A0A804KD82</accession>
<dbReference type="Proteomes" id="UP000012960">
    <property type="component" value="Unplaced"/>
</dbReference>
<dbReference type="InParanoid" id="A0A804KD82"/>
<gene>
    <name evidence="2" type="ORF">GSMUA_93080.1</name>
</gene>
<feature type="compositionally biased region" description="Basic residues" evidence="1">
    <location>
        <begin position="36"/>
        <end position="47"/>
    </location>
</feature>
<reference evidence="3" key="2">
    <citation type="submission" date="2021-05" db="UniProtKB">
        <authorList>
            <consortium name="EnsemblPlants"/>
        </authorList>
    </citation>
    <scope>IDENTIFICATION</scope>
    <source>
        <strain evidence="3">subsp. malaccensis</strain>
    </source>
</reference>
<protein>
    <submittedName>
        <fullName evidence="2">(wild Malaysian banana) hypothetical protein</fullName>
    </submittedName>
</protein>
<evidence type="ECO:0000313" key="4">
    <source>
        <dbReference type="Proteomes" id="UP000012960"/>
    </source>
</evidence>
<reference evidence="2" key="1">
    <citation type="submission" date="2021-03" db="EMBL/GenBank/DDBJ databases">
        <authorList>
            <consortium name="Genoscope - CEA"/>
            <person name="William W."/>
        </authorList>
    </citation>
    <scope>NUCLEOTIDE SEQUENCE</scope>
    <source>
        <strain evidence="2">Doubled-haploid Pahang</strain>
    </source>
</reference>
<dbReference type="FunCoup" id="A0A804KD82">
    <property type="interactions" value="10"/>
</dbReference>
<organism evidence="3 4">
    <name type="scientific">Musa acuminata subsp. malaccensis</name>
    <name type="common">Wild banana</name>
    <name type="synonym">Musa malaccensis</name>
    <dbReference type="NCBI Taxonomy" id="214687"/>
    <lineage>
        <taxon>Eukaryota</taxon>
        <taxon>Viridiplantae</taxon>
        <taxon>Streptophyta</taxon>
        <taxon>Embryophyta</taxon>
        <taxon>Tracheophyta</taxon>
        <taxon>Spermatophyta</taxon>
        <taxon>Magnoliopsida</taxon>
        <taxon>Liliopsida</taxon>
        <taxon>Zingiberales</taxon>
        <taxon>Musaceae</taxon>
        <taxon>Musa</taxon>
    </lineage>
</organism>
<dbReference type="Gramene" id="Ma08_t32310.1">
    <property type="protein sequence ID" value="Ma08_p32310.1"/>
    <property type="gene ID" value="Ma08_g32310"/>
</dbReference>
<keyword evidence="4" id="KW-1185">Reference proteome</keyword>
<feature type="region of interest" description="Disordered" evidence="1">
    <location>
        <begin position="20"/>
        <end position="47"/>
    </location>
</feature>
<dbReference type="EMBL" id="HG996472">
    <property type="protein sequence ID" value="CAG1833387.1"/>
    <property type="molecule type" value="Genomic_DNA"/>
</dbReference>
<name>A0A804KD82_MUSAM</name>
<proteinExistence type="predicted"/>
<dbReference type="Gramene" id="Ma08_t32310.2">
    <property type="protein sequence ID" value="Ma08_p32310.2"/>
    <property type="gene ID" value="Ma08_g32310"/>
</dbReference>
<dbReference type="EnsemblPlants" id="Ma08_t32310.1">
    <property type="protein sequence ID" value="Ma08_p32310.1"/>
    <property type="gene ID" value="Ma08_g32310"/>
</dbReference>
<evidence type="ECO:0000313" key="3">
    <source>
        <dbReference type="EnsemblPlants" id="Ma08_p32310.1"/>
    </source>
</evidence>
<dbReference type="AlphaFoldDB" id="A0A804KD82"/>